<proteinExistence type="predicted"/>
<evidence type="ECO:0000313" key="2">
    <source>
        <dbReference type="Proteomes" id="UP000218257"/>
    </source>
</evidence>
<dbReference type="Proteomes" id="UP000218257">
    <property type="component" value="Chromosome"/>
</dbReference>
<organism evidence="1 2">
    <name type="scientific">Dehalococcoides mccartyi</name>
    <dbReference type="NCBI Taxonomy" id="61435"/>
    <lineage>
        <taxon>Bacteria</taxon>
        <taxon>Bacillati</taxon>
        <taxon>Chloroflexota</taxon>
        <taxon>Dehalococcoidia</taxon>
        <taxon>Dehalococcoidales</taxon>
        <taxon>Dehalococcoidaceae</taxon>
        <taxon>Dehalococcoides</taxon>
    </lineage>
</organism>
<protein>
    <submittedName>
        <fullName evidence="1">Uncharacterized protein</fullName>
    </submittedName>
</protein>
<dbReference type="AlphaFoldDB" id="A0AB33HPW4"/>
<evidence type="ECO:0000313" key="1">
    <source>
        <dbReference type="EMBL" id="BAZ96707.1"/>
    </source>
</evidence>
<dbReference type="EMBL" id="AP017649">
    <property type="protein sequence ID" value="BAZ96707.1"/>
    <property type="molecule type" value="Genomic_DNA"/>
</dbReference>
<name>A0AB33HPW4_9CHLR</name>
<gene>
    <name evidence="1" type="ORF">DEHALATV1_0079</name>
</gene>
<sequence length="87" mass="10374">MTTTELNELCDASDLFLELQRELFKCADELGKEGCSICTCQRACTRLWEKIQPSRNNRLSITELRIYREQFKALRFRRQRYLLLPAK</sequence>
<accession>A0AB33HPW4</accession>
<dbReference type="RefSeq" id="WP_096476558.1">
    <property type="nucleotide sequence ID" value="NZ_AP017649.1"/>
</dbReference>
<reference evidence="1 2" key="1">
    <citation type="journal article" date="2017" name="Sci. Rep.">
        <title>Isolation and genomic characterization of a Dehalococcoides strain suggests genomic rearrangement during culture.</title>
        <authorList>
            <person name="Yohda M."/>
            <person name="Ikegami K."/>
            <person name="Aita Y."/>
            <person name="Kitajima M."/>
            <person name="Takechi A."/>
            <person name="Iwamoto M."/>
            <person name="Fukuda T."/>
            <person name="Tamura N."/>
            <person name="Shibasaki J."/>
            <person name="Koike S."/>
            <person name="Komatsu D."/>
            <person name="Miyagi S."/>
            <person name="Nishimura M."/>
            <person name="Uchino Y."/>
            <person name="Shiroma A."/>
            <person name="Shimoji M."/>
            <person name="Tamotsu H."/>
            <person name="Ashimine N."/>
            <person name="Shinzato M."/>
            <person name="Ohki S."/>
            <person name="Nakano K."/>
            <person name="Teruya K."/>
            <person name="Satou K."/>
            <person name="Hirano T."/>
            <person name="Yagi O."/>
        </authorList>
    </citation>
    <scope>NUCLEOTIDE SEQUENCE [LARGE SCALE GENOMIC DNA]</scope>
    <source>
        <strain evidence="1 2">UCH-ATV1</strain>
    </source>
</reference>